<name>A0A8S5U625_9CAUD</name>
<organism evidence="1">
    <name type="scientific">Siphoviridae sp. cteLh2</name>
    <dbReference type="NCBI Taxonomy" id="2825590"/>
    <lineage>
        <taxon>Viruses</taxon>
        <taxon>Duplodnaviria</taxon>
        <taxon>Heunggongvirae</taxon>
        <taxon>Uroviricota</taxon>
        <taxon>Caudoviricetes</taxon>
    </lineage>
</organism>
<proteinExistence type="predicted"/>
<sequence length="73" mass="8449">MKILANSKEVLIDGEYDLIFSKTPKYKGWALEINNHNDMNLVCKNLRVCGNNPITLKIKIKYLITAIKYIFSM</sequence>
<reference evidence="1" key="1">
    <citation type="journal article" date="2021" name="Proc. Natl. Acad. Sci. U.S.A.">
        <title>A Catalog of Tens of Thousands of Viruses from Human Metagenomes Reveals Hidden Associations with Chronic Diseases.</title>
        <authorList>
            <person name="Tisza M.J."/>
            <person name="Buck C.B."/>
        </authorList>
    </citation>
    <scope>NUCLEOTIDE SEQUENCE</scope>
    <source>
        <strain evidence="1">CteLh2</strain>
    </source>
</reference>
<evidence type="ECO:0000313" key="1">
    <source>
        <dbReference type="EMBL" id="DAF89846.1"/>
    </source>
</evidence>
<accession>A0A8S5U625</accession>
<protein>
    <submittedName>
        <fullName evidence="1">Uncharacterized protein</fullName>
    </submittedName>
</protein>
<dbReference type="EMBL" id="BK016017">
    <property type="protein sequence ID" value="DAF89846.1"/>
    <property type="molecule type" value="Genomic_DNA"/>
</dbReference>